<evidence type="ECO:0000256" key="5">
    <source>
        <dbReference type="ARBA" id="ARBA00023136"/>
    </source>
</evidence>
<evidence type="ECO:0000313" key="9">
    <source>
        <dbReference type="Proteomes" id="UP000820669"/>
    </source>
</evidence>
<feature type="domain" description="DUF3817" evidence="7">
    <location>
        <begin position="11"/>
        <end position="96"/>
    </location>
</feature>
<name>A0ABX1SLR7_9PSEU</name>
<comment type="caution">
    <text evidence="8">The sequence shown here is derived from an EMBL/GenBank/DDBJ whole genome shotgun (WGS) entry which is preliminary data.</text>
</comment>
<keyword evidence="4 6" id="KW-1133">Transmembrane helix</keyword>
<proteinExistence type="predicted"/>
<dbReference type="InterPro" id="IPR023845">
    <property type="entry name" value="DUF3817_TM"/>
</dbReference>
<evidence type="ECO:0000256" key="2">
    <source>
        <dbReference type="ARBA" id="ARBA00022475"/>
    </source>
</evidence>
<dbReference type="PANTHER" id="PTHR40077:SF2">
    <property type="entry name" value="MEMBRANE PROTEIN"/>
    <property type="match status" value="1"/>
</dbReference>
<protein>
    <submittedName>
        <fullName evidence="8">DUF3817 domain-containing protein</fullName>
    </submittedName>
</protein>
<evidence type="ECO:0000259" key="7">
    <source>
        <dbReference type="Pfam" id="PF12823"/>
    </source>
</evidence>
<keyword evidence="3 6" id="KW-0812">Transmembrane</keyword>
<dbReference type="Proteomes" id="UP000820669">
    <property type="component" value="Unassembled WGS sequence"/>
</dbReference>
<comment type="subcellular location">
    <subcellularLocation>
        <location evidence="1">Cell membrane</location>
        <topology evidence="1">Multi-pass membrane protein</topology>
    </subcellularLocation>
</comment>
<keyword evidence="2" id="KW-1003">Cell membrane</keyword>
<reference evidence="8 9" key="1">
    <citation type="submission" date="2020-04" db="EMBL/GenBank/DDBJ databases">
        <authorList>
            <person name="Klaysubun C."/>
            <person name="Duangmal K."/>
            <person name="Lipun K."/>
        </authorList>
    </citation>
    <scope>NUCLEOTIDE SEQUENCE [LARGE SCALE GENOMIC DNA]</scope>
    <source>
        <strain evidence="8 9">K10HN5</strain>
    </source>
</reference>
<evidence type="ECO:0000256" key="1">
    <source>
        <dbReference type="ARBA" id="ARBA00004651"/>
    </source>
</evidence>
<evidence type="ECO:0000256" key="6">
    <source>
        <dbReference type="SAM" id="Phobius"/>
    </source>
</evidence>
<feature type="transmembrane region" description="Helical" evidence="6">
    <location>
        <begin position="43"/>
        <end position="65"/>
    </location>
</feature>
<keyword evidence="5 6" id="KW-0472">Membrane</keyword>
<evidence type="ECO:0000313" key="8">
    <source>
        <dbReference type="EMBL" id="NMI01479.1"/>
    </source>
</evidence>
<dbReference type="EMBL" id="JAAXLA010000086">
    <property type="protein sequence ID" value="NMI01479.1"/>
    <property type="molecule type" value="Genomic_DNA"/>
</dbReference>
<evidence type="ECO:0000256" key="4">
    <source>
        <dbReference type="ARBA" id="ARBA00022989"/>
    </source>
</evidence>
<organism evidence="8 9">
    <name type="scientific">Pseudonocardia acidicola</name>
    <dbReference type="NCBI Taxonomy" id="2724939"/>
    <lineage>
        <taxon>Bacteria</taxon>
        <taxon>Bacillati</taxon>
        <taxon>Actinomycetota</taxon>
        <taxon>Actinomycetes</taxon>
        <taxon>Pseudonocardiales</taxon>
        <taxon>Pseudonocardiaceae</taxon>
        <taxon>Pseudonocardia</taxon>
    </lineage>
</organism>
<dbReference type="Pfam" id="PF12823">
    <property type="entry name" value="DUF3817"/>
    <property type="match status" value="1"/>
</dbReference>
<sequence length="113" mass="12687">MDRPVGARLLAYRIFAYVTGVGLVLLVFYAMPMKYIVGDSRPVAIIGMMHGFLYMGYIVCALILAERLRWKPIQALLVLLAGTVPLASFYAERKVTHQIQERERKASQPSQAS</sequence>
<keyword evidence="9" id="KW-1185">Reference proteome</keyword>
<feature type="transmembrane region" description="Helical" evidence="6">
    <location>
        <begin position="12"/>
        <end position="31"/>
    </location>
</feature>
<gene>
    <name evidence="8" type="ORF">HF526_29910</name>
</gene>
<dbReference type="NCBIfam" id="TIGR03954">
    <property type="entry name" value="integ_memb_HG"/>
    <property type="match status" value="1"/>
</dbReference>
<dbReference type="PANTHER" id="PTHR40077">
    <property type="entry name" value="MEMBRANE PROTEIN-RELATED"/>
    <property type="match status" value="1"/>
</dbReference>
<evidence type="ECO:0000256" key="3">
    <source>
        <dbReference type="ARBA" id="ARBA00022692"/>
    </source>
</evidence>
<accession>A0ABX1SLR7</accession>